<proteinExistence type="predicted"/>
<reference evidence="2" key="1">
    <citation type="journal article" date="2020" name="Stud. Mycol.">
        <title>101 Dothideomycetes genomes: a test case for predicting lifestyles and emergence of pathogens.</title>
        <authorList>
            <person name="Haridas S."/>
            <person name="Albert R."/>
            <person name="Binder M."/>
            <person name="Bloem J."/>
            <person name="Labutti K."/>
            <person name="Salamov A."/>
            <person name="Andreopoulos B."/>
            <person name="Baker S."/>
            <person name="Barry K."/>
            <person name="Bills G."/>
            <person name="Bluhm B."/>
            <person name="Cannon C."/>
            <person name="Castanera R."/>
            <person name="Culley D."/>
            <person name="Daum C."/>
            <person name="Ezra D."/>
            <person name="Gonzalez J."/>
            <person name="Henrissat B."/>
            <person name="Kuo A."/>
            <person name="Liang C."/>
            <person name="Lipzen A."/>
            <person name="Lutzoni F."/>
            <person name="Magnuson J."/>
            <person name="Mondo S."/>
            <person name="Nolan M."/>
            <person name="Ohm R."/>
            <person name="Pangilinan J."/>
            <person name="Park H.-J."/>
            <person name="Ramirez L."/>
            <person name="Alfaro M."/>
            <person name="Sun H."/>
            <person name="Tritt A."/>
            <person name="Yoshinaga Y."/>
            <person name="Zwiers L.-H."/>
            <person name="Turgeon B."/>
            <person name="Goodwin S."/>
            <person name="Spatafora J."/>
            <person name="Crous P."/>
            <person name="Grigoriev I."/>
        </authorList>
    </citation>
    <scope>NUCLEOTIDE SEQUENCE</scope>
    <source>
        <strain evidence="2">CBS 125425</strain>
    </source>
</reference>
<dbReference type="EMBL" id="ML996142">
    <property type="protein sequence ID" value="KAF2734897.1"/>
    <property type="molecule type" value="Genomic_DNA"/>
</dbReference>
<gene>
    <name evidence="2" type="ORF">EJ04DRAFT_576591</name>
</gene>
<comment type="caution">
    <text evidence="2">The sequence shown here is derived from an EMBL/GenBank/DDBJ whole genome shotgun (WGS) entry which is preliminary data.</text>
</comment>
<evidence type="ECO:0000313" key="3">
    <source>
        <dbReference type="Proteomes" id="UP000799444"/>
    </source>
</evidence>
<evidence type="ECO:0000313" key="2">
    <source>
        <dbReference type="EMBL" id="KAF2734897.1"/>
    </source>
</evidence>
<dbReference type="AlphaFoldDB" id="A0A9P4QWB9"/>
<sequence length="224" mass="24951">MTGRGDGRLIRPNPNASVKIGITLSASPSTFAPASSSSLRLVITAHILSTPRPALPITLMAYLNPFEGLPNRSIGNIRCTSPETSREKLIEIYPRGWPNYNTGERDLRKKWSYVTILPNEPLVIEHEIRRDTINEANLEQGENYQVQLTNKALGTRWWSYGTLEDLEGLEFRAWRSEDEGPSDESWADPENPGEELPRAAICRGENPQDLALVIEGGTTEIAIV</sequence>
<evidence type="ECO:0000256" key="1">
    <source>
        <dbReference type="SAM" id="MobiDB-lite"/>
    </source>
</evidence>
<feature type="region of interest" description="Disordered" evidence="1">
    <location>
        <begin position="177"/>
        <end position="197"/>
    </location>
</feature>
<organism evidence="2 3">
    <name type="scientific">Polyplosphaeria fusca</name>
    <dbReference type="NCBI Taxonomy" id="682080"/>
    <lineage>
        <taxon>Eukaryota</taxon>
        <taxon>Fungi</taxon>
        <taxon>Dikarya</taxon>
        <taxon>Ascomycota</taxon>
        <taxon>Pezizomycotina</taxon>
        <taxon>Dothideomycetes</taxon>
        <taxon>Pleosporomycetidae</taxon>
        <taxon>Pleosporales</taxon>
        <taxon>Tetraplosphaeriaceae</taxon>
        <taxon>Polyplosphaeria</taxon>
    </lineage>
</organism>
<accession>A0A9P4QWB9</accession>
<name>A0A9P4QWB9_9PLEO</name>
<dbReference type="Proteomes" id="UP000799444">
    <property type="component" value="Unassembled WGS sequence"/>
</dbReference>
<keyword evidence="3" id="KW-1185">Reference proteome</keyword>
<feature type="compositionally biased region" description="Acidic residues" evidence="1">
    <location>
        <begin position="179"/>
        <end position="193"/>
    </location>
</feature>
<dbReference type="OrthoDB" id="3797892at2759"/>
<protein>
    <submittedName>
        <fullName evidence="2">Uncharacterized protein</fullName>
    </submittedName>
</protein>